<keyword evidence="2" id="KW-0808">Transferase</keyword>
<dbReference type="SUPFAM" id="SSF55729">
    <property type="entry name" value="Acyl-CoA N-acyltransferases (Nat)"/>
    <property type="match status" value="1"/>
</dbReference>
<dbReference type="InterPro" id="IPR016181">
    <property type="entry name" value="Acyl_CoA_acyltransferase"/>
</dbReference>
<gene>
    <name evidence="2" type="ORF">Stube_02470</name>
</gene>
<dbReference type="PROSITE" id="PS51186">
    <property type="entry name" value="GNAT"/>
    <property type="match status" value="1"/>
</dbReference>
<evidence type="ECO:0000313" key="3">
    <source>
        <dbReference type="Proteomes" id="UP000431826"/>
    </source>
</evidence>
<accession>A0A640UJS4</accession>
<dbReference type="CDD" id="cd04301">
    <property type="entry name" value="NAT_SF"/>
    <property type="match status" value="1"/>
</dbReference>
<reference evidence="2 3" key="1">
    <citation type="submission" date="2019-12" db="EMBL/GenBank/DDBJ databases">
        <title>Whole genome shotgun sequence of Streptomyces tubercidicus NBRC 13090.</title>
        <authorList>
            <person name="Ichikawa N."/>
            <person name="Kimura A."/>
            <person name="Kitahashi Y."/>
            <person name="Komaki H."/>
            <person name="Tamura T."/>
        </authorList>
    </citation>
    <scope>NUCLEOTIDE SEQUENCE [LARGE SCALE GENOMIC DNA]</scope>
    <source>
        <strain evidence="2 3">NBRC 13090</strain>
    </source>
</reference>
<proteinExistence type="predicted"/>
<organism evidence="2 3">
    <name type="scientific">Streptomyces tubercidicus</name>
    <dbReference type="NCBI Taxonomy" id="47759"/>
    <lineage>
        <taxon>Bacteria</taxon>
        <taxon>Bacillati</taxon>
        <taxon>Actinomycetota</taxon>
        <taxon>Actinomycetes</taxon>
        <taxon>Kitasatosporales</taxon>
        <taxon>Streptomycetaceae</taxon>
        <taxon>Streptomyces</taxon>
    </lineage>
</organism>
<dbReference type="AlphaFoldDB" id="A0A640UJS4"/>
<feature type="domain" description="N-acetyltransferase" evidence="1">
    <location>
        <begin position="70"/>
        <end position="204"/>
    </location>
</feature>
<protein>
    <submittedName>
        <fullName evidence="2">N-acetyltransferase</fullName>
    </submittedName>
</protein>
<dbReference type="GO" id="GO:0016747">
    <property type="term" value="F:acyltransferase activity, transferring groups other than amino-acyl groups"/>
    <property type="evidence" value="ECO:0007669"/>
    <property type="project" value="InterPro"/>
</dbReference>
<comment type="caution">
    <text evidence="2">The sequence shown here is derived from an EMBL/GenBank/DDBJ whole genome shotgun (WGS) entry which is preliminary data.</text>
</comment>
<name>A0A640UJS4_9ACTN</name>
<dbReference type="InterPro" id="IPR052523">
    <property type="entry name" value="Trichothecene_AcTrans"/>
</dbReference>
<sequence length="209" mass="22593">MAITSTNNPANTPVTPAVEEDAPVVSRILAGAFDNDPMMRWFFPDEASRQAGLVRYFSTLFTRQYGRHGVCERTEAAAAFWVAPEGLAKAVPDAETVQELQEILGDRASLFREAVEAAGEHAPQEPLWYLAVLGADPAAQGQGHGAALLRSGLAKADAMGMPVGLESSKRSNLAFYEHFGFTVRQEVQLPGGGPTLWVMRREPRQPDGA</sequence>
<dbReference type="PANTHER" id="PTHR42791:SF1">
    <property type="entry name" value="N-ACETYLTRANSFERASE DOMAIN-CONTAINING PROTEIN"/>
    <property type="match status" value="1"/>
</dbReference>
<evidence type="ECO:0000313" key="2">
    <source>
        <dbReference type="EMBL" id="GFE35574.1"/>
    </source>
</evidence>
<evidence type="ECO:0000259" key="1">
    <source>
        <dbReference type="PROSITE" id="PS51186"/>
    </source>
</evidence>
<dbReference type="EMBL" id="BLIR01000001">
    <property type="protein sequence ID" value="GFE35574.1"/>
    <property type="molecule type" value="Genomic_DNA"/>
</dbReference>
<dbReference type="PANTHER" id="PTHR42791">
    <property type="entry name" value="GNAT FAMILY ACETYLTRANSFERASE"/>
    <property type="match status" value="1"/>
</dbReference>
<dbReference type="Gene3D" id="3.40.630.30">
    <property type="match status" value="1"/>
</dbReference>
<keyword evidence="3" id="KW-1185">Reference proteome</keyword>
<dbReference type="Pfam" id="PF13508">
    <property type="entry name" value="Acetyltransf_7"/>
    <property type="match status" value="1"/>
</dbReference>
<dbReference type="InterPro" id="IPR000182">
    <property type="entry name" value="GNAT_dom"/>
</dbReference>
<dbReference type="Proteomes" id="UP000431826">
    <property type="component" value="Unassembled WGS sequence"/>
</dbReference>